<dbReference type="InterPro" id="IPR021998">
    <property type="entry name" value="Alfin_N"/>
</dbReference>
<evidence type="ECO:0000313" key="4">
    <source>
        <dbReference type="Proteomes" id="UP001244341"/>
    </source>
</evidence>
<proteinExistence type="predicted"/>
<dbReference type="Gene3D" id="2.30.30.140">
    <property type="match status" value="1"/>
</dbReference>
<keyword evidence="4" id="KW-1185">Reference proteome</keyword>
<dbReference type="InterPro" id="IPR045104">
    <property type="entry name" value="Alfin"/>
</dbReference>
<dbReference type="PANTHER" id="PTHR12321">
    <property type="entry name" value="CPG BINDING PROTEIN"/>
    <property type="match status" value="1"/>
</dbReference>
<feature type="compositionally biased region" description="Polar residues" evidence="1">
    <location>
        <begin position="171"/>
        <end position="184"/>
    </location>
</feature>
<evidence type="ECO:0000259" key="2">
    <source>
        <dbReference type="Pfam" id="PF12165"/>
    </source>
</evidence>
<protein>
    <recommendedName>
        <fullName evidence="2">Alfin N-terminal domain-containing protein</fullName>
    </recommendedName>
</protein>
<gene>
    <name evidence="3" type="ORF">OEZ85_003524</name>
</gene>
<evidence type="ECO:0000256" key="1">
    <source>
        <dbReference type="SAM" id="MobiDB-lite"/>
    </source>
</evidence>
<dbReference type="Pfam" id="PF12165">
    <property type="entry name" value="Alfin"/>
    <property type="match status" value="1"/>
</dbReference>
<name>A0ABY8UEH4_TETOB</name>
<dbReference type="PANTHER" id="PTHR12321:SF98">
    <property type="entry name" value="PHD FINGER PROTEIN ALFIN-LIKE 5"/>
    <property type="match status" value="1"/>
</dbReference>
<organism evidence="3 4">
    <name type="scientific">Tetradesmus obliquus</name>
    <name type="common">Green alga</name>
    <name type="synonym">Acutodesmus obliquus</name>
    <dbReference type="NCBI Taxonomy" id="3088"/>
    <lineage>
        <taxon>Eukaryota</taxon>
        <taxon>Viridiplantae</taxon>
        <taxon>Chlorophyta</taxon>
        <taxon>core chlorophytes</taxon>
        <taxon>Chlorophyceae</taxon>
        <taxon>CS clade</taxon>
        <taxon>Sphaeropleales</taxon>
        <taxon>Scenedesmaceae</taxon>
        <taxon>Tetradesmus</taxon>
    </lineage>
</organism>
<feature type="domain" description="Alfin N-terminal" evidence="2">
    <location>
        <begin position="8"/>
        <end position="133"/>
    </location>
</feature>
<dbReference type="Proteomes" id="UP001244341">
    <property type="component" value="Chromosome 10b"/>
</dbReference>
<dbReference type="EMBL" id="CP126217">
    <property type="protein sequence ID" value="WIA18846.1"/>
    <property type="molecule type" value="Genomic_DNA"/>
</dbReference>
<feature type="compositionally biased region" description="Low complexity" evidence="1">
    <location>
        <begin position="140"/>
        <end position="154"/>
    </location>
</feature>
<accession>A0ABY8UEH4</accession>
<reference evidence="3 4" key="1">
    <citation type="submission" date="2023-05" db="EMBL/GenBank/DDBJ databases">
        <title>A 100% complete, gapless, phased diploid assembly of the Scenedesmus obliquus UTEX 3031 genome.</title>
        <authorList>
            <person name="Biondi T.C."/>
            <person name="Hanschen E.R."/>
            <person name="Kwon T."/>
            <person name="Eng W."/>
            <person name="Kruse C.P.S."/>
            <person name="Koehler S.I."/>
            <person name="Kunde Y."/>
            <person name="Gleasner C.D."/>
            <person name="You Mak K.T."/>
            <person name="Polle J."/>
            <person name="Hovde B.T."/>
            <person name="Starkenburg S.R."/>
        </authorList>
    </citation>
    <scope>NUCLEOTIDE SEQUENCE [LARGE SCALE GENOMIC DNA]</scope>
    <source>
        <strain evidence="3 4">DOE0152z</strain>
    </source>
</reference>
<feature type="region of interest" description="Disordered" evidence="1">
    <location>
        <begin position="140"/>
        <end position="189"/>
    </location>
</feature>
<evidence type="ECO:0000313" key="3">
    <source>
        <dbReference type="EMBL" id="WIA18846.1"/>
    </source>
</evidence>
<sequence>MSEAFPRTPEEIADDYFARRGGILRALTDEVEDFYQACDPEKENLCLYGERNGAWSVELPAEEVPPELPEPCLGVNFARDGMARKDWLALVAVHSDAWLMAVAFFYAVKLDREGRSKLFKQINSLPTLFEVVTGRAKLPPSAKPAGAAGGSKPAGAKRKQDGAMPEGYTGTGSASGSRNPSPGTRQLMPHDVSPMLVGAMAELFWPDDGLWYPVRIERLDPGSRTAKILYLPGLEEEDLDLDDIIRDGHMMLQQPQQPRPF</sequence>